<feature type="compositionally biased region" description="Basic and acidic residues" evidence="1">
    <location>
        <begin position="602"/>
        <end position="613"/>
    </location>
</feature>
<feature type="compositionally biased region" description="Acidic residues" evidence="1">
    <location>
        <begin position="265"/>
        <end position="274"/>
    </location>
</feature>
<dbReference type="Proteomes" id="UP001182556">
    <property type="component" value="Unassembled WGS sequence"/>
</dbReference>
<gene>
    <name evidence="2" type="ORF">DB88DRAFT_493488</name>
</gene>
<proteinExistence type="predicted"/>
<evidence type="ECO:0000313" key="2">
    <source>
        <dbReference type="EMBL" id="KAK1923020.1"/>
    </source>
</evidence>
<sequence>MSRRREAAELARVLLLSTQEASTAAHLSPHTLSSSKSGTQESREMELRAVEPLLGVSAPDPTVDSIVPLPSGEHWGLPPAVRTIAQDEAQGIASLSTLGGDQLSDPIVTTTPSHDAMSNIASFTPSYRLPLDATPRVPAWSEQRDSPAALHPAPGSGTSRAPFASSPNMPIPSSRISSDKSHVSSSSSSHRPLFSPTQTSSRPVPPSTDSPRPRQIITYGKNAPAPESARANPFGGVEERQRSPLKAADPPLIHATTSRSRLPLSDDEDEIDEPVEAREGPAQRLPPSRSSFEVVLPYREVPKTRDKDLRVQPDSPDPLDTNINRPTVRSVERSPLDPLPPLPSQLPVSVSPTKSTHSHGTGTQRSDKSAGPTRVSHRQQVQKEKEEAEKEAKREARRIRKEKERLEKDRQEQEAQRGKDRGSRRGRDEEESIVPFETQVSNRKSKSKSITEKPTTPPSEVIVIEDETVPVERAPPPHSRAKTTPADGQDGTGEDSSKAKKRRREDEEKDAEDEWNGSGVENTTRSTKKKTADAKRKNAKTKAKVPARATESTASGDRTKEGDGAEERLSSPTEVVRRDLEDKVAEVAEEEAEGEETAQHASNDHEMPEKQVNQDRTIPASPVKSTSIGTIASSDTGRTPLRPTPGGVNTPQNTAAHRPSPGPSTGPKGYQWKTERNDLASVLSKFGGARQSGMSRRSKIAPLHMKIGPPAKALPPPPPKPSKKKKGDSDDEDDDSDAEMESDGEGGLRKKKKEKGIEWFMVED</sequence>
<comment type="caution">
    <text evidence="2">The sequence shown here is derived from an EMBL/GenBank/DDBJ whole genome shotgun (WGS) entry which is preliminary data.</text>
</comment>
<name>A0AAD9FKU2_PAPLA</name>
<feature type="compositionally biased region" description="Acidic residues" evidence="1">
    <location>
        <begin position="729"/>
        <end position="744"/>
    </location>
</feature>
<feature type="compositionally biased region" description="Polar residues" evidence="1">
    <location>
        <begin position="353"/>
        <end position="364"/>
    </location>
</feature>
<evidence type="ECO:0000313" key="3">
    <source>
        <dbReference type="Proteomes" id="UP001182556"/>
    </source>
</evidence>
<protein>
    <submittedName>
        <fullName evidence="2">Uncharacterized protein</fullName>
    </submittedName>
</protein>
<feature type="compositionally biased region" description="Acidic residues" evidence="1">
    <location>
        <begin position="587"/>
        <end position="596"/>
    </location>
</feature>
<dbReference type="AlphaFoldDB" id="A0AAD9FKU2"/>
<feature type="compositionally biased region" description="Polar residues" evidence="1">
    <location>
        <begin position="623"/>
        <end position="637"/>
    </location>
</feature>
<dbReference type="EMBL" id="JAODAN010000007">
    <property type="protein sequence ID" value="KAK1923020.1"/>
    <property type="molecule type" value="Genomic_DNA"/>
</dbReference>
<feature type="region of interest" description="Disordered" evidence="1">
    <location>
        <begin position="21"/>
        <end position="71"/>
    </location>
</feature>
<feature type="compositionally biased region" description="Basic and acidic residues" evidence="1">
    <location>
        <begin position="557"/>
        <end position="586"/>
    </location>
</feature>
<accession>A0AAD9FKU2</accession>
<feature type="compositionally biased region" description="Basic and acidic residues" evidence="1">
    <location>
        <begin position="300"/>
        <end position="311"/>
    </location>
</feature>
<feature type="compositionally biased region" description="Polar residues" evidence="1">
    <location>
        <begin position="30"/>
        <end position="40"/>
    </location>
</feature>
<feature type="compositionally biased region" description="Basic and acidic residues" evidence="1">
    <location>
        <begin position="381"/>
        <end position="394"/>
    </location>
</feature>
<keyword evidence="3" id="KW-1185">Reference proteome</keyword>
<feature type="region of interest" description="Disordered" evidence="1">
    <location>
        <begin position="139"/>
        <end position="764"/>
    </location>
</feature>
<feature type="compositionally biased region" description="Basic and acidic residues" evidence="1">
    <location>
        <begin position="401"/>
        <end position="428"/>
    </location>
</feature>
<reference evidence="2" key="1">
    <citation type="submission" date="2023-02" db="EMBL/GenBank/DDBJ databases">
        <title>Identification and recombinant expression of a fungal hydrolase from Papiliotrema laurentii that hydrolyzes apple cutin and clears colloidal polyester polyurethane.</title>
        <authorList>
            <consortium name="DOE Joint Genome Institute"/>
            <person name="Roman V.A."/>
            <person name="Bojanowski C."/>
            <person name="Crable B.R."/>
            <person name="Wagner D.N."/>
            <person name="Hung C.S."/>
            <person name="Nadeau L.J."/>
            <person name="Schratz L."/>
            <person name="Haridas S."/>
            <person name="Pangilinan J."/>
            <person name="Lipzen A."/>
            <person name="Na H."/>
            <person name="Yan M."/>
            <person name="Ng V."/>
            <person name="Grigoriev I.V."/>
            <person name="Spatafora J.W."/>
            <person name="Barlow D."/>
            <person name="Biffinger J."/>
            <person name="Kelley-Loughnane N."/>
            <person name="Varaljay V.A."/>
            <person name="Crookes-Goodson W.J."/>
        </authorList>
    </citation>
    <scope>NUCLEOTIDE SEQUENCE</scope>
    <source>
        <strain evidence="2">5307AH</strain>
    </source>
</reference>
<evidence type="ECO:0000256" key="1">
    <source>
        <dbReference type="SAM" id="MobiDB-lite"/>
    </source>
</evidence>
<organism evidence="2 3">
    <name type="scientific">Papiliotrema laurentii</name>
    <name type="common">Cryptococcus laurentii</name>
    <dbReference type="NCBI Taxonomy" id="5418"/>
    <lineage>
        <taxon>Eukaryota</taxon>
        <taxon>Fungi</taxon>
        <taxon>Dikarya</taxon>
        <taxon>Basidiomycota</taxon>
        <taxon>Agaricomycotina</taxon>
        <taxon>Tremellomycetes</taxon>
        <taxon>Tremellales</taxon>
        <taxon>Rhynchogastremaceae</taxon>
        <taxon>Papiliotrema</taxon>
    </lineage>
</organism>